<dbReference type="Pfam" id="PF00505">
    <property type="entry name" value="HMG_box"/>
    <property type="match status" value="1"/>
</dbReference>
<dbReference type="Proteomes" id="UP000219338">
    <property type="component" value="Unassembled WGS sequence"/>
</dbReference>
<feature type="region of interest" description="Disordered" evidence="4">
    <location>
        <begin position="1"/>
        <end position="43"/>
    </location>
</feature>
<keyword evidence="2 3" id="KW-0539">Nucleus</keyword>
<evidence type="ECO:0000313" key="7">
    <source>
        <dbReference type="Proteomes" id="UP000219338"/>
    </source>
</evidence>
<reference evidence="7" key="1">
    <citation type="journal article" date="2017" name="Nat. Ecol. Evol.">
        <title>Genome expansion and lineage-specific genetic innovations in the forest pathogenic fungi Armillaria.</title>
        <authorList>
            <person name="Sipos G."/>
            <person name="Prasanna A.N."/>
            <person name="Walter M.C."/>
            <person name="O'Connor E."/>
            <person name="Balint B."/>
            <person name="Krizsan K."/>
            <person name="Kiss B."/>
            <person name="Hess J."/>
            <person name="Varga T."/>
            <person name="Slot J."/>
            <person name="Riley R."/>
            <person name="Boka B."/>
            <person name="Rigling D."/>
            <person name="Barry K."/>
            <person name="Lee J."/>
            <person name="Mihaltcheva S."/>
            <person name="LaButti K."/>
            <person name="Lipzen A."/>
            <person name="Waldron R."/>
            <person name="Moloney N.M."/>
            <person name="Sperisen C."/>
            <person name="Kredics L."/>
            <person name="Vagvoelgyi C."/>
            <person name="Patrignani A."/>
            <person name="Fitzpatrick D."/>
            <person name="Nagy I."/>
            <person name="Doyle S."/>
            <person name="Anderson J.B."/>
            <person name="Grigoriev I.V."/>
            <person name="Gueldener U."/>
            <person name="Muensterkoetter M."/>
            <person name="Nagy L.G."/>
        </authorList>
    </citation>
    <scope>NUCLEOTIDE SEQUENCE [LARGE SCALE GENOMIC DNA]</scope>
    <source>
        <strain evidence="7">C18/9</strain>
    </source>
</reference>
<dbReference type="InterPro" id="IPR051356">
    <property type="entry name" value="SOX/SOX-like_TF"/>
</dbReference>
<evidence type="ECO:0000256" key="3">
    <source>
        <dbReference type="PROSITE-ProRule" id="PRU00267"/>
    </source>
</evidence>
<name>A0A284QRZ8_ARMOS</name>
<evidence type="ECO:0000259" key="5">
    <source>
        <dbReference type="PROSITE" id="PS50118"/>
    </source>
</evidence>
<feature type="compositionally biased region" description="Polar residues" evidence="4">
    <location>
        <begin position="1"/>
        <end position="14"/>
    </location>
</feature>
<keyword evidence="1 3" id="KW-0238">DNA-binding</keyword>
<dbReference type="SMART" id="SM00398">
    <property type="entry name" value="HMG"/>
    <property type="match status" value="1"/>
</dbReference>
<dbReference type="InterPro" id="IPR009071">
    <property type="entry name" value="HMG_box_dom"/>
</dbReference>
<organism evidence="6 7">
    <name type="scientific">Armillaria ostoyae</name>
    <name type="common">Armillaria root rot fungus</name>
    <dbReference type="NCBI Taxonomy" id="47428"/>
    <lineage>
        <taxon>Eukaryota</taxon>
        <taxon>Fungi</taxon>
        <taxon>Dikarya</taxon>
        <taxon>Basidiomycota</taxon>
        <taxon>Agaricomycotina</taxon>
        <taxon>Agaricomycetes</taxon>
        <taxon>Agaricomycetidae</taxon>
        <taxon>Agaricales</taxon>
        <taxon>Marasmiineae</taxon>
        <taxon>Physalacriaceae</taxon>
        <taxon>Armillaria</taxon>
    </lineage>
</organism>
<dbReference type="GO" id="GO:0005634">
    <property type="term" value="C:nucleus"/>
    <property type="evidence" value="ECO:0007669"/>
    <property type="project" value="UniProtKB-UniRule"/>
</dbReference>
<evidence type="ECO:0000256" key="2">
    <source>
        <dbReference type="ARBA" id="ARBA00023242"/>
    </source>
</evidence>
<feature type="compositionally biased region" description="Basic and acidic residues" evidence="4">
    <location>
        <begin position="185"/>
        <end position="206"/>
    </location>
</feature>
<dbReference type="AlphaFoldDB" id="A0A284QRZ8"/>
<feature type="compositionally biased region" description="Basic and acidic residues" evidence="4">
    <location>
        <begin position="115"/>
        <end position="124"/>
    </location>
</feature>
<keyword evidence="7" id="KW-1185">Reference proteome</keyword>
<dbReference type="OrthoDB" id="6247875at2759"/>
<dbReference type="SUPFAM" id="SSF47095">
    <property type="entry name" value="HMG-box"/>
    <property type="match status" value="1"/>
</dbReference>
<evidence type="ECO:0000313" key="6">
    <source>
        <dbReference type="EMBL" id="SJK99252.1"/>
    </source>
</evidence>
<feature type="compositionally biased region" description="Low complexity" evidence="4">
    <location>
        <begin position="16"/>
        <end position="28"/>
    </location>
</feature>
<gene>
    <name evidence="6" type="ORF">ARMOST_02543</name>
</gene>
<dbReference type="PROSITE" id="PS50118">
    <property type="entry name" value="HMG_BOX_2"/>
    <property type="match status" value="1"/>
</dbReference>
<proteinExistence type="predicted"/>
<feature type="region of interest" description="Disordered" evidence="4">
    <location>
        <begin position="184"/>
        <end position="216"/>
    </location>
</feature>
<accession>A0A284QRZ8</accession>
<dbReference type="OMA" id="WHDKARA"/>
<dbReference type="InterPro" id="IPR036910">
    <property type="entry name" value="HMG_box_dom_sf"/>
</dbReference>
<dbReference type="GO" id="GO:0000981">
    <property type="term" value="F:DNA-binding transcription factor activity, RNA polymerase II-specific"/>
    <property type="evidence" value="ECO:0007669"/>
    <property type="project" value="TreeGrafter"/>
</dbReference>
<dbReference type="STRING" id="47428.A0A284QRZ8"/>
<feature type="domain" description="HMG box" evidence="5">
    <location>
        <begin position="43"/>
        <end position="112"/>
    </location>
</feature>
<sequence>MPKTLSSDMGTQIVWTLPSSPSSHTHLPAQSPRHSKKKPPTHIPRPPNAFILFRSSFIKSQHVSTDVETNHSTLSKIIGMTWQGLPEGERQVWHDKARAALDEHRRRFPGYAFRPGKEGGETRTKGRRKVREVEPKDTKRCAKIAELLVEGLKGAQLDEAIKEFDKTHVPEIITRFEVPITESAFRQEKGKEERRRKTSSVKRERSTPPLPPLVLEPAAPIVPTEREAPVIDLDTAFLSSLCTDNNASYYPESPNSYDCFSPGAQSDFSPAQSDFSSFLYPNPAETYSYDYTPCSSPIEYHSPASFFPEASPVMVDNTIDYYLSTNLPNEYLNDLMDFSFPQPGIGHWEGFSLA</sequence>
<dbReference type="GO" id="GO:0000978">
    <property type="term" value="F:RNA polymerase II cis-regulatory region sequence-specific DNA binding"/>
    <property type="evidence" value="ECO:0007669"/>
    <property type="project" value="TreeGrafter"/>
</dbReference>
<dbReference type="PANTHER" id="PTHR45789">
    <property type="entry name" value="FI18025P1"/>
    <property type="match status" value="1"/>
</dbReference>
<dbReference type="CDD" id="cd01389">
    <property type="entry name" value="HMG-box_ROX1-like"/>
    <property type="match status" value="1"/>
</dbReference>
<feature type="DNA-binding region" description="HMG box" evidence="3">
    <location>
        <begin position="43"/>
        <end position="112"/>
    </location>
</feature>
<evidence type="ECO:0000256" key="4">
    <source>
        <dbReference type="SAM" id="MobiDB-lite"/>
    </source>
</evidence>
<dbReference type="Gene3D" id="1.10.30.10">
    <property type="entry name" value="High mobility group box domain"/>
    <property type="match status" value="1"/>
</dbReference>
<protein>
    <recommendedName>
        <fullName evidence="5">HMG box domain-containing protein</fullName>
    </recommendedName>
</protein>
<dbReference type="EMBL" id="FUEG01000002">
    <property type="protein sequence ID" value="SJK99252.1"/>
    <property type="molecule type" value="Genomic_DNA"/>
</dbReference>
<feature type="region of interest" description="Disordered" evidence="4">
    <location>
        <begin position="110"/>
        <end position="134"/>
    </location>
</feature>
<evidence type="ECO:0000256" key="1">
    <source>
        <dbReference type="ARBA" id="ARBA00023125"/>
    </source>
</evidence>
<dbReference type="PANTHER" id="PTHR45789:SF2">
    <property type="entry name" value="FI18025P1"/>
    <property type="match status" value="1"/>
</dbReference>